<evidence type="ECO:0000256" key="7">
    <source>
        <dbReference type="SAM" id="MobiDB-lite"/>
    </source>
</evidence>
<keyword evidence="10" id="KW-1185">Reference proteome</keyword>
<evidence type="ECO:0000256" key="1">
    <source>
        <dbReference type="ARBA" id="ARBA00004123"/>
    </source>
</evidence>
<evidence type="ECO:0000256" key="3">
    <source>
        <dbReference type="ARBA" id="ARBA00022763"/>
    </source>
</evidence>
<dbReference type="PANTHER" id="PTHR13220:SF11">
    <property type="entry name" value="TIMELESS-INTERACTING PROTEIN"/>
    <property type="match status" value="1"/>
</dbReference>
<keyword evidence="4 6" id="KW-0539">Nucleus</keyword>
<evidence type="ECO:0000256" key="2">
    <source>
        <dbReference type="ARBA" id="ARBA00006075"/>
    </source>
</evidence>
<dbReference type="GO" id="GO:0003677">
    <property type="term" value="F:DNA binding"/>
    <property type="evidence" value="ECO:0007669"/>
    <property type="project" value="TreeGrafter"/>
</dbReference>
<evidence type="ECO:0000256" key="6">
    <source>
        <dbReference type="RuleBase" id="RU366049"/>
    </source>
</evidence>
<gene>
    <name evidence="9" type="ORF">I316_00528</name>
</gene>
<evidence type="ECO:0000256" key="4">
    <source>
        <dbReference type="ARBA" id="ARBA00023242"/>
    </source>
</evidence>
<comment type="similarity">
    <text evidence="2 6">Belongs to the CSM3 family.</text>
</comment>
<dbReference type="GO" id="GO:0043111">
    <property type="term" value="P:replication fork arrest"/>
    <property type="evidence" value="ECO:0007669"/>
    <property type="project" value="TreeGrafter"/>
</dbReference>
<dbReference type="InterPro" id="IPR012923">
    <property type="entry name" value="Csm3"/>
</dbReference>
<sequence length="380" mass="40742">MSGLEDLFTSPPRAAPPRYSRSPSPISPARPPLAGAATSNANPLFLSPGGAFDGSNFGSPSDAHRGKRDVSRHRSISPSVGASRHRAGLGPPESSRRANANANANAGSRHGTNHEPSFATYELETAVQARAHADFEDPFAELNDPTGFGADGDDDDADGGNKRKRVMAKVDADRLTSGRGFPALCRAAKKFKVKGKGNEAKDLRNLLNMYQMWAHGMFPKGDFAHTINRVEVVCRTRRMESAISGYRDAFHPRARTPSPPAVDGGDFADTVLTPPHAGASSGSEPLFSARPEADMDADMEHHGAGDGLDPDLEEMMALEEMEREAAAAAAAEQTTQTRATHEQGGTGANRPQNDHRQRQEDDPDGPPVLDEEDEWDGLYD</sequence>
<dbReference type="Proteomes" id="UP000092666">
    <property type="component" value="Unassembled WGS sequence"/>
</dbReference>
<dbReference type="Pfam" id="PF07962">
    <property type="entry name" value="Swi3"/>
    <property type="match status" value="1"/>
</dbReference>
<keyword evidence="3 6" id="KW-0227">DNA damage</keyword>
<protein>
    <recommendedName>
        <fullName evidence="6">Chromosome segregation in meiosis protein</fullName>
    </recommendedName>
</protein>
<dbReference type="GO" id="GO:0000076">
    <property type="term" value="P:DNA replication checkpoint signaling"/>
    <property type="evidence" value="ECO:0007669"/>
    <property type="project" value="UniProtKB-UniRule"/>
</dbReference>
<proteinExistence type="inferred from homology"/>
<feature type="region of interest" description="Disordered" evidence="7">
    <location>
        <begin position="250"/>
        <end position="289"/>
    </location>
</feature>
<evidence type="ECO:0000313" key="10">
    <source>
        <dbReference type="Proteomes" id="UP000092666"/>
    </source>
</evidence>
<organism evidence="9 10">
    <name type="scientific">Kwoniella heveanensis BCC8398</name>
    <dbReference type="NCBI Taxonomy" id="1296120"/>
    <lineage>
        <taxon>Eukaryota</taxon>
        <taxon>Fungi</taxon>
        <taxon>Dikarya</taxon>
        <taxon>Basidiomycota</taxon>
        <taxon>Agaricomycotina</taxon>
        <taxon>Tremellomycetes</taxon>
        <taxon>Tremellales</taxon>
        <taxon>Cryptococcaceae</taxon>
        <taxon>Kwoniella</taxon>
    </lineage>
</organism>
<feature type="region of interest" description="Disordered" evidence="7">
    <location>
        <begin position="1"/>
        <end position="115"/>
    </location>
</feature>
<dbReference type="GO" id="GO:0031297">
    <property type="term" value="P:replication fork processing"/>
    <property type="evidence" value="ECO:0007669"/>
    <property type="project" value="UniProtKB-UniRule"/>
</dbReference>
<name>A0A1B9H2C2_9TREE</name>
<comment type="function">
    <text evidence="6">Plays an important role in the control of DNA replication and the maintenance of replication fork stability.</text>
</comment>
<dbReference type="STRING" id="1296120.A0A1B9H2C2"/>
<dbReference type="OrthoDB" id="437078at2759"/>
<evidence type="ECO:0000313" key="9">
    <source>
        <dbReference type="EMBL" id="OCF37407.1"/>
    </source>
</evidence>
<feature type="compositionally biased region" description="Acidic residues" evidence="7">
    <location>
        <begin position="361"/>
        <end position="380"/>
    </location>
</feature>
<feature type="compositionally biased region" description="Low complexity" evidence="7">
    <location>
        <begin position="10"/>
        <end position="24"/>
    </location>
</feature>
<evidence type="ECO:0000256" key="5">
    <source>
        <dbReference type="ARBA" id="ARBA00023306"/>
    </source>
</evidence>
<dbReference type="InterPro" id="IPR040038">
    <property type="entry name" value="TIPIN/Csm3/Swi3"/>
</dbReference>
<feature type="region of interest" description="Disordered" evidence="7">
    <location>
        <begin position="322"/>
        <end position="380"/>
    </location>
</feature>
<accession>A0A1B9H2C2</accession>
<reference evidence="10" key="2">
    <citation type="submission" date="2013-12" db="EMBL/GenBank/DDBJ databases">
        <title>Evolution of pathogenesis and genome organization in the Tremellales.</title>
        <authorList>
            <person name="Cuomo C."/>
            <person name="Litvintseva A."/>
            <person name="Heitman J."/>
            <person name="Chen Y."/>
            <person name="Sun S."/>
            <person name="Springer D."/>
            <person name="Dromer F."/>
            <person name="Young S."/>
            <person name="Zeng Q."/>
            <person name="Chapman S."/>
            <person name="Gujja S."/>
            <person name="Saif S."/>
            <person name="Birren B."/>
        </authorList>
    </citation>
    <scope>NUCLEOTIDE SEQUENCE [LARGE SCALE GENOMIC DNA]</scope>
    <source>
        <strain evidence="10">BCC8398</strain>
    </source>
</reference>
<dbReference type="GO" id="GO:0006974">
    <property type="term" value="P:DNA damage response"/>
    <property type="evidence" value="ECO:0007669"/>
    <property type="project" value="UniProtKB-KW"/>
</dbReference>
<comment type="subcellular location">
    <subcellularLocation>
        <location evidence="1 6">Nucleus</location>
    </subcellularLocation>
</comment>
<keyword evidence="5 6" id="KW-0131">Cell cycle</keyword>
<dbReference type="EMBL" id="KV700122">
    <property type="protein sequence ID" value="OCF37407.1"/>
    <property type="molecule type" value="Genomic_DNA"/>
</dbReference>
<dbReference type="PANTHER" id="PTHR13220">
    <property type="entry name" value="TIMELESS INTERACTING-RELATED"/>
    <property type="match status" value="1"/>
</dbReference>
<feature type="compositionally biased region" description="Basic residues" evidence="7">
    <location>
        <begin position="65"/>
        <end position="75"/>
    </location>
</feature>
<dbReference type="GO" id="GO:0031298">
    <property type="term" value="C:replication fork protection complex"/>
    <property type="evidence" value="ECO:0007669"/>
    <property type="project" value="TreeGrafter"/>
</dbReference>
<feature type="domain" description="Chromosome segregation in meiosis protein 3" evidence="8">
    <location>
        <begin position="169"/>
        <end position="249"/>
    </location>
</feature>
<evidence type="ECO:0000259" key="8">
    <source>
        <dbReference type="Pfam" id="PF07962"/>
    </source>
</evidence>
<reference evidence="9 10" key="1">
    <citation type="submission" date="2013-07" db="EMBL/GenBank/DDBJ databases">
        <title>The Genome Sequence of Cryptococcus heveanensis BCC8398.</title>
        <authorList>
            <consortium name="The Broad Institute Genome Sequencing Platform"/>
            <person name="Cuomo C."/>
            <person name="Litvintseva A."/>
            <person name="Chen Y."/>
            <person name="Heitman J."/>
            <person name="Sun S."/>
            <person name="Springer D."/>
            <person name="Dromer F."/>
            <person name="Young S.K."/>
            <person name="Zeng Q."/>
            <person name="Gargeya S."/>
            <person name="Fitzgerald M."/>
            <person name="Abouelleil A."/>
            <person name="Alvarado L."/>
            <person name="Berlin A.M."/>
            <person name="Chapman S.B."/>
            <person name="Dewar J."/>
            <person name="Goldberg J."/>
            <person name="Griggs A."/>
            <person name="Gujja S."/>
            <person name="Hansen M."/>
            <person name="Howarth C."/>
            <person name="Imamovic A."/>
            <person name="Larimer J."/>
            <person name="McCowan C."/>
            <person name="Murphy C."/>
            <person name="Pearson M."/>
            <person name="Priest M."/>
            <person name="Roberts A."/>
            <person name="Saif S."/>
            <person name="Shea T."/>
            <person name="Sykes S."/>
            <person name="Wortman J."/>
            <person name="Nusbaum C."/>
            <person name="Birren B."/>
        </authorList>
    </citation>
    <scope>NUCLEOTIDE SEQUENCE [LARGE SCALE GENOMIC DNA]</scope>
    <source>
        <strain evidence="9 10">BCC8398</strain>
    </source>
</reference>
<feature type="compositionally biased region" description="Low complexity" evidence="7">
    <location>
        <begin position="326"/>
        <end position="338"/>
    </location>
</feature>
<dbReference type="AlphaFoldDB" id="A0A1B9H2C2"/>
<feature type="region of interest" description="Disordered" evidence="7">
    <location>
        <begin position="139"/>
        <end position="160"/>
    </location>
</feature>